<comment type="caution">
    <text evidence="1">The sequence shown here is derived from an EMBL/GenBank/DDBJ whole genome shotgun (WGS) entry which is preliminary data.</text>
</comment>
<keyword evidence="2" id="KW-1185">Reference proteome</keyword>
<reference evidence="1" key="1">
    <citation type="submission" date="2018-11" db="EMBL/GenBank/DDBJ databases">
        <authorList>
            <consortium name="Pathogen Informatics"/>
        </authorList>
    </citation>
    <scope>NUCLEOTIDE SEQUENCE</scope>
</reference>
<evidence type="ECO:0000313" key="1">
    <source>
        <dbReference type="EMBL" id="VEL39334.1"/>
    </source>
</evidence>
<organism evidence="1 2">
    <name type="scientific">Protopolystoma xenopodis</name>
    <dbReference type="NCBI Taxonomy" id="117903"/>
    <lineage>
        <taxon>Eukaryota</taxon>
        <taxon>Metazoa</taxon>
        <taxon>Spiralia</taxon>
        <taxon>Lophotrochozoa</taxon>
        <taxon>Platyhelminthes</taxon>
        <taxon>Monogenea</taxon>
        <taxon>Polyopisthocotylea</taxon>
        <taxon>Polystomatidea</taxon>
        <taxon>Polystomatidae</taxon>
        <taxon>Protopolystoma</taxon>
    </lineage>
</organism>
<dbReference type="EMBL" id="CAAALY010260891">
    <property type="protein sequence ID" value="VEL39334.1"/>
    <property type="molecule type" value="Genomic_DNA"/>
</dbReference>
<proteinExistence type="predicted"/>
<dbReference type="AlphaFoldDB" id="A0A448XL98"/>
<gene>
    <name evidence="1" type="ORF">PXEA_LOCUS32774</name>
</gene>
<protein>
    <submittedName>
        <fullName evidence="1">Uncharacterized protein</fullName>
    </submittedName>
</protein>
<accession>A0A448XL98</accession>
<sequence length="74" mass="8213">MDWAQSPHFGLNLPEGGSRSANFWCTQTGWDHETPRIKPHPVHVLLPPPPSRRLPVTPIPLQILILHVPQASAA</sequence>
<dbReference type="Proteomes" id="UP000784294">
    <property type="component" value="Unassembled WGS sequence"/>
</dbReference>
<name>A0A448XL98_9PLAT</name>
<evidence type="ECO:0000313" key="2">
    <source>
        <dbReference type="Proteomes" id="UP000784294"/>
    </source>
</evidence>